<dbReference type="Pfam" id="PF13847">
    <property type="entry name" value="Methyltransf_31"/>
    <property type="match status" value="1"/>
</dbReference>
<dbReference type="InterPro" id="IPR025714">
    <property type="entry name" value="Methyltranfer_dom"/>
</dbReference>
<dbReference type="Gene3D" id="3.40.50.150">
    <property type="entry name" value="Vaccinia Virus protein VP39"/>
    <property type="match status" value="1"/>
</dbReference>
<organism evidence="2 3">
    <name type="scientific">Basidiobolus ranarum</name>
    <dbReference type="NCBI Taxonomy" id="34480"/>
    <lineage>
        <taxon>Eukaryota</taxon>
        <taxon>Fungi</taxon>
        <taxon>Fungi incertae sedis</taxon>
        <taxon>Zoopagomycota</taxon>
        <taxon>Entomophthoromycotina</taxon>
        <taxon>Basidiobolomycetes</taxon>
        <taxon>Basidiobolales</taxon>
        <taxon>Basidiobolaceae</taxon>
        <taxon>Basidiobolus</taxon>
    </lineage>
</organism>
<protein>
    <recommendedName>
        <fullName evidence="1">Methyltransferase domain-containing protein</fullName>
    </recommendedName>
</protein>
<evidence type="ECO:0000313" key="2">
    <source>
        <dbReference type="EMBL" id="KAK9762239.1"/>
    </source>
</evidence>
<proteinExistence type="predicted"/>
<reference evidence="2 3" key="1">
    <citation type="submission" date="2023-04" db="EMBL/GenBank/DDBJ databases">
        <title>Genome of Basidiobolus ranarum AG-B5.</title>
        <authorList>
            <person name="Stajich J.E."/>
            <person name="Carter-House D."/>
            <person name="Gryganskyi A."/>
        </authorList>
    </citation>
    <scope>NUCLEOTIDE SEQUENCE [LARGE SCALE GENOMIC DNA]</scope>
    <source>
        <strain evidence="2 3">AG-B5</strain>
    </source>
</reference>
<dbReference type="Proteomes" id="UP001479436">
    <property type="component" value="Unassembled WGS sequence"/>
</dbReference>
<comment type="caution">
    <text evidence="2">The sequence shown here is derived from an EMBL/GenBank/DDBJ whole genome shotgun (WGS) entry which is preliminary data.</text>
</comment>
<name>A0ABR2WL89_9FUNG</name>
<keyword evidence="3" id="KW-1185">Reference proteome</keyword>
<dbReference type="EMBL" id="JASJQH010001036">
    <property type="protein sequence ID" value="KAK9762239.1"/>
    <property type="molecule type" value="Genomic_DNA"/>
</dbReference>
<dbReference type="CDD" id="cd02440">
    <property type="entry name" value="AdoMet_MTases"/>
    <property type="match status" value="1"/>
</dbReference>
<accession>A0ABR2WL89</accession>
<feature type="domain" description="Methyltransferase" evidence="1">
    <location>
        <begin position="7"/>
        <end position="117"/>
    </location>
</feature>
<evidence type="ECO:0000313" key="3">
    <source>
        <dbReference type="Proteomes" id="UP001479436"/>
    </source>
</evidence>
<evidence type="ECO:0000259" key="1">
    <source>
        <dbReference type="Pfam" id="PF13847"/>
    </source>
</evidence>
<sequence>MLGPDLSGLNICHLQCNAGQDTLSLVSRLKAQNPIGVDISDVAIDFATKLSEQSGMKATFIRSDVFDFFDDVQWHNQFDLVFVSYGALNWLSDIKRWGRGVSNILKLGGRLCLIEFHPTMSMFNYDMVRDYPYSSNGVAMSEPSGVSDYVGRSGKEGEDLMPDLKFKAGVQDFRNTSPSHEFCWGLADVINSLLTTGVQLTELKEYPYSNFCKTYATMREEKVEEGTRWYPEEPMLPMMFSIQATKH</sequence>
<dbReference type="InterPro" id="IPR029063">
    <property type="entry name" value="SAM-dependent_MTases_sf"/>
</dbReference>
<gene>
    <name evidence="2" type="ORF">K7432_012223</name>
</gene>
<dbReference type="SUPFAM" id="SSF53335">
    <property type="entry name" value="S-adenosyl-L-methionine-dependent methyltransferases"/>
    <property type="match status" value="1"/>
</dbReference>